<dbReference type="EMBL" id="QQXK01000084">
    <property type="protein sequence ID" value="RII40839.1"/>
    <property type="molecule type" value="Genomic_DNA"/>
</dbReference>
<reference evidence="4 5" key="1">
    <citation type="submission" date="2018-07" db="EMBL/GenBank/DDBJ databases">
        <title>Arthrobacter sp. nov., isolated from raw cow's milk with high bacterial count.</title>
        <authorList>
            <person name="Hahne J."/>
            <person name="Isele D."/>
            <person name="Lipski A."/>
        </authorList>
    </citation>
    <scope>NUCLEOTIDE SEQUENCE [LARGE SCALE GENOMIC DNA]</scope>
    <source>
        <strain evidence="4 5">JZ R-35</strain>
    </source>
</reference>
<dbReference type="RefSeq" id="WP_147391725.1">
    <property type="nucleotide sequence ID" value="NZ_QQXK01000084.1"/>
</dbReference>
<organism evidence="4 5">
    <name type="scientific">Galactobacter valiniphilus</name>
    <dbReference type="NCBI Taxonomy" id="2676122"/>
    <lineage>
        <taxon>Bacteria</taxon>
        <taxon>Bacillati</taxon>
        <taxon>Actinomycetota</taxon>
        <taxon>Actinomycetes</taxon>
        <taxon>Micrococcales</taxon>
        <taxon>Micrococcaceae</taxon>
        <taxon>Galactobacter</taxon>
    </lineage>
</organism>
<keyword evidence="4" id="KW-0255">Endonuclease</keyword>
<keyword evidence="4" id="KW-0540">Nuclease</keyword>
<dbReference type="Pfam" id="PF02720">
    <property type="entry name" value="DUF222"/>
    <property type="match status" value="1"/>
</dbReference>
<sequence length="205" mass="21446">PTTAGAAPTLLISTTLTAIDHHLHDCTTHDAHHNPTTGPASGIGMGSGNGADAGTASGSATDAGGQLGGVGGGWWPQGIHQISLNALGVPDPDAMIDLRFARVGGDGTPVPLRAVVHLLCDAAIQVMLTDPAGVPLKLGRAQRLFTREQRRILIARDHHCRAPGCDIPGQWCEVHHVIPWQDGGKTNITNAILLCNFHHHEIDRG</sequence>
<feature type="domain" description="HNH nuclease" evidence="3">
    <location>
        <begin position="148"/>
        <end position="200"/>
    </location>
</feature>
<evidence type="ECO:0000256" key="1">
    <source>
        <dbReference type="ARBA" id="ARBA00023450"/>
    </source>
</evidence>
<evidence type="ECO:0000313" key="5">
    <source>
        <dbReference type="Proteomes" id="UP000265419"/>
    </source>
</evidence>
<feature type="non-terminal residue" evidence="4">
    <location>
        <position position="205"/>
    </location>
</feature>
<dbReference type="GO" id="GO:0008270">
    <property type="term" value="F:zinc ion binding"/>
    <property type="evidence" value="ECO:0007669"/>
    <property type="project" value="InterPro"/>
</dbReference>
<protein>
    <submittedName>
        <fullName evidence="4">HNH endonuclease</fullName>
    </submittedName>
</protein>
<dbReference type="InterPro" id="IPR003870">
    <property type="entry name" value="DUF222"/>
</dbReference>
<gene>
    <name evidence="4" type="ORF">DWB68_15840</name>
</gene>
<feature type="region of interest" description="Disordered" evidence="2">
    <location>
        <begin position="29"/>
        <end position="63"/>
    </location>
</feature>
<dbReference type="InterPro" id="IPR003615">
    <property type="entry name" value="HNH_nuc"/>
</dbReference>
<keyword evidence="5" id="KW-1185">Reference proteome</keyword>
<dbReference type="InterPro" id="IPR002711">
    <property type="entry name" value="HNH"/>
</dbReference>
<keyword evidence="4" id="KW-0378">Hydrolase</keyword>
<comment type="caution">
    <text evidence="4">The sequence shown here is derived from an EMBL/GenBank/DDBJ whole genome shotgun (WGS) entry which is preliminary data.</text>
</comment>
<dbReference type="AlphaFoldDB" id="A0A399J9G4"/>
<dbReference type="Gene3D" id="1.10.30.50">
    <property type="match status" value="1"/>
</dbReference>
<feature type="compositionally biased region" description="Low complexity" evidence="2">
    <location>
        <begin position="52"/>
        <end position="63"/>
    </location>
</feature>
<evidence type="ECO:0000259" key="3">
    <source>
        <dbReference type="SMART" id="SM00507"/>
    </source>
</evidence>
<comment type="similarity">
    <text evidence="1">Belongs to the Rv1128c/1148c/1588c/1702c/1945/3466 family.</text>
</comment>
<proteinExistence type="inferred from homology"/>
<dbReference type="Pfam" id="PF01844">
    <property type="entry name" value="HNH"/>
    <property type="match status" value="1"/>
</dbReference>
<dbReference type="SMART" id="SM00507">
    <property type="entry name" value="HNHc"/>
    <property type="match status" value="1"/>
</dbReference>
<name>A0A399J9G4_9MICC</name>
<dbReference type="GO" id="GO:0004519">
    <property type="term" value="F:endonuclease activity"/>
    <property type="evidence" value="ECO:0007669"/>
    <property type="project" value="UniProtKB-KW"/>
</dbReference>
<dbReference type="GO" id="GO:0003676">
    <property type="term" value="F:nucleic acid binding"/>
    <property type="evidence" value="ECO:0007669"/>
    <property type="project" value="InterPro"/>
</dbReference>
<dbReference type="Proteomes" id="UP000265419">
    <property type="component" value="Unassembled WGS sequence"/>
</dbReference>
<feature type="non-terminal residue" evidence="4">
    <location>
        <position position="1"/>
    </location>
</feature>
<accession>A0A399J9G4</accession>
<evidence type="ECO:0000256" key="2">
    <source>
        <dbReference type="SAM" id="MobiDB-lite"/>
    </source>
</evidence>
<evidence type="ECO:0000313" key="4">
    <source>
        <dbReference type="EMBL" id="RII40839.1"/>
    </source>
</evidence>
<dbReference type="CDD" id="cd00085">
    <property type="entry name" value="HNHc"/>
    <property type="match status" value="1"/>
</dbReference>
<feature type="compositionally biased region" description="Gly residues" evidence="2">
    <location>
        <begin position="41"/>
        <end position="51"/>
    </location>
</feature>